<dbReference type="Gene3D" id="1.20.5.1230">
    <property type="entry name" value="Apolipoprotein A-I"/>
    <property type="match status" value="1"/>
</dbReference>
<name>A0ABQ2JGK3_9SPHN</name>
<feature type="compositionally biased region" description="Basic and acidic residues" evidence="1">
    <location>
        <begin position="55"/>
        <end position="66"/>
    </location>
</feature>
<protein>
    <recommendedName>
        <fullName evidence="4">DUF883 domain-containing protein</fullName>
    </recommendedName>
</protein>
<organism evidence="2 3">
    <name type="scientific">Novosphingobium indicum</name>
    <dbReference type="NCBI Taxonomy" id="462949"/>
    <lineage>
        <taxon>Bacteria</taxon>
        <taxon>Pseudomonadati</taxon>
        <taxon>Pseudomonadota</taxon>
        <taxon>Alphaproteobacteria</taxon>
        <taxon>Sphingomonadales</taxon>
        <taxon>Sphingomonadaceae</taxon>
        <taxon>Novosphingobium</taxon>
    </lineage>
</organism>
<evidence type="ECO:0000256" key="1">
    <source>
        <dbReference type="SAM" id="MobiDB-lite"/>
    </source>
</evidence>
<feature type="compositionally biased region" description="Polar residues" evidence="1">
    <location>
        <begin position="1"/>
        <end position="19"/>
    </location>
</feature>
<evidence type="ECO:0008006" key="4">
    <source>
        <dbReference type="Google" id="ProtNLM"/>
    </source>
</evidence>
<evidence type="ECO:0000313" key="3">
    <source>
        <dbReference type="Proteomes" id="UP000605099"/>
    </source>
</evidence>
<feature type="region of interest" description="Disordered" evidence="1">
    <location>
        <begin position="43"/>
        <end position="69"/>
    </location>
</feature>
<gene>
    <name evidence="2" type="ORF">GCM10011349_11270</name>
</gene>
<dbReference type="SUPFAM" id="SSF58113">
    <property type="entry name" value="Apolipoprotein A-I"/>
    <property type="match status" value="1"/>
</dbReference>
<proteinExistence type="predicted"/>
<sequence length="175" mass="18441">MVEPTVPTSDSTETAGTENAKNHFAKAVEEAKAGAQALAEEYRGKLNKTTGDLSEEAKSRSEEAKGKANAFAADAKVKATEYANEGKARTSKAIVGLSKAIDENVSLIDDKVGKKYGDYARTASKSMQSAATKLDEKTLDELGEDAKQFVRTSPGMAVGMAVAAGFVLGRIFKGK</sequence>
<feature type="region of interest" description="Disordered" evidence="1">
    <location>
        <begin position="1"/>
        <end position="28"/>
    </location>
</feature>
<keyword evidence="3" id="KW-1185">Reference proteome</keyword>
<evidence type="ECO:0000313" key="2">
    <source>
        <dbReference type="EMBL" id="GGN45344.1"/>
    </source>
</evidence>
<comment type="caution">
    <text evidence="2">The sequence shown here is derived from an EMBL/GenBank/DDBJ whole genome shotgun (WGS) entry which is preliminary data.</text>
</comment>
<dbReference type="EMBL" id="BMLK01000004">
    <property type="protein sequence ID" value="GGN45344.1"/>
    <property type="molecule type" value="Genomic_DNA"/>
</dbReference>
<accession>A0ABQ2JGK3</accession>
<dbReference type="RefSeq" id="WP_188818711.1">
    <property type="nucleotide sequence ID" value="NZ_BMLK01000004.1"/>
</dbReference>
<reference evidence="3" key="1">
    <citation type="journal article" date="2019" name="Int. J. Syst. Evol. Microbiol.">
        <title>The Global Catalogue of Microorganisms (GCM) 10K type strain sequencing project: providing services to taxonomists for standard genome sequencing and annotation.</title>
        <authorList>
            <consortium name="The Broad Institute Genomics Platform"/>
            <consortium name="The Broad Institute Genome Sequencing Center for Infectious Disease"/>
            <person name="Wu L."/>
            <person name="Ma J."/>
        </authorList>
    </citation>
    <scope>NUCLEOTIDE SEQUENCE [LARGE SCALE GENOMIC DNA]</scope>
    <source>
        <strain evidence="3">CGMCC 1.6784</strain>
    </source>
</reference>
<dbReference type="Proteomes" id="UP000605099">
    <property type="component" value="Unassembled WGS sequence"/>
</dbReference>